<feature type="transmembrane region" description="Helical" evidence="2">
    <location>
        <begin position="329"/>
        <end position="349"/>
    </location>
</feature>
<feature type="transmembrane region" description="Helical" evidence="2">
    <location>
        <begin position="968"/>
        <end position="987"/>
    </location>
</feature>
<organism evidence="3 4">
    <name type="scientific">Pseudarthrobacter equi</name>
    <dbReference type="NCBI Taxonomy" id="728066"/>
    <lineage>
        <taxon>Bacteria</taxon>
        <taxon>Bacillati</taxon>
        <taxon>Actinomycetota</taxon>
        <taxon>Actinomycetes</taxon>
        <taxon>Micrococcales</taxon>
        <taxon>Micrococcaceae</taxon>
        <taxon>Pseudarthrobacter</taxon>
    </lineage>
</organism>
<accession>A0A1H2AS78</accession>
<feature type="transmembrane region" description="Helical" evidence="2">
    <location>
        <begin position="938"/>
        <end position="956"/>
    </location>
</feature>
<feature type="transmembrane region" description="Helical" evidence="2">
    <location>
        <begin position="858"/>
        <end position="877"/>
    </location>
</feature>
<keyword evidence="2" id="KW-0472">Membrane</keyword>
<feature type="transmembrane region" description="Helical" evidence="2">
    <location>
        <begin position="1019"/>
        <end position="1043"/>
    </location>
</feature>
<feature type="transmembrane region" description="Helical" evidence="2">
    <location>
        <begin position="1079"/>
        <end position="1095"/>
    </location>
</feature>
<protein>
    <submittedName>
        <fullName evidence="3">Uncharacterized protein</fullName>
    </submittedName>
</protein>
<feature type="transmembrane region" description="Helical" evidence="2">
    <location>
        <begin position="994"/>
        <end position="1013"/>
    </location>
</feature>
<feature type="transmembrane region" description="Helical" evidence="2">
    <location>
        <begin position="271"/>
        <end position="290"/>
    </location>
</feature>
<feature type="transmembrane region" description="Helical" evidence="2">
    <location>
        <begin position="754"/>
        <end position="774"/>
    </location>
</feature>
<feature type="transmembrane region" description="Helical" evidence="2">
    <location>
        <begin position="445"/>
        <end position="468"/>
    </location>
</feature>
<feature type="transmembrane region" description="Helical" evidence="2">
    <location>
        <begin position="781"/>
        <end position="800"/>
    </location>
</feature>
<feature type="transmembrane region" description="Helical" evidence="2">
    <location>
        <begin position="692"/>
        <end position="709"/>
    </location>
</feature>
<feature type="transmembrane region" description="Helical" evidence="2">
    <location>
        <begin position="549"/>
        <end position="569"/>
    </location>
</feature>
<proteinExistence type="predicted"/>
<feature type="transmembrane region" description="Helical" evidence="2">
    <location>
        <begin position="1303"/>
        <end position="1320"/>
    </location>
</feature>
<keyword evidence="4" id="KW-1185">Reference proteome</keyword>
<name>A0A1H2AS78_9MICC</name>
<feature type="transmembrane region" description="Helical" evidence="2">
    <location>
        <begin position="474"/>
        <end position="492"/>
    </location>
</feature>
<keyword evidence="2" id="KW-1133">Transmembrane helix</keyword>
<feature type="transmembrane region" description="Helical" evidence="2">
    <location>
        <begin position="1215"/>
        <end position="1234"/>
    </location>
</feature>
<evidence type="ECO:0000313" key="3">
    <source>
        <dbReference type="EMBL" id="SDT48662.1"/>
    </source>
</evidence>
<feature type="transmembrane region" description="Helical" evidence="2">
    <location>
        <begin position="1278"/>
        <end position="1297"/>
    </location>
</feature>
<feature type="region of interest" description="Disordered" evidence="1">
    <location>
        <begin position="1371"/>
        <end position="1403"/>
    </location>
</feature>
<feature type="transmembrane region" description="Helical" evidence="2">
    <location>
        <begin position="632"/>
        <end position="654"/>
    </location>
</feature>
<keyword evidence="2" id="KW-0812">Transmembrane</keyword>
<feature type="transmembrane region" description="Helical" evidence="2">
    <location>
        <begin position="907"/>
        <end position="926"/>
    </location>
</feature>
<evidence type="ECO:0000313" key="4">
    <source>
        <dbReference type="Proteomes" id="UP000198751"/>
    </source>
</evidence>
<feature type="transmembrane region" description="Helical" evidence="2">
    <location>
        <begin position="1055"/>
        <end position="1073"/>
    </location>
</feature>
<feature type="transmembrane region" description="Helical" evidence="2">
    <location>
        <begin position="195"/>
        <end position="216"/>
    </location>
</feature>
<feature type="transmembrane region" description="Helical" evidence="2">
    <location>
        <begin position="247"/>
        <end position="265"/>
    </location>
</feature>
<feature type="transmembrane region" description="Helical" evidence="2">
    <location>
        <begin position="1102"/>
        <end position="1120"/>
    </location>
</feature>
<feature type="transmembrane region" description="Helical" evidence="2">
    <location>
        <begin position="499"/>
        <end position="515"/>
    </location>
</feature>
<feature type="transmembrane region" description="Helical" evidence="2">
    <location>
        <begin position="139"/>
        <end position="160"/>
    </location>
</feature>
<feature type="transmembrane region" description="Helical" evidence="2">
    <location>
        <begin position="222"/>
        <end position="240"/>
    </location>
</feature>
<feature type="transmembrane region" description="Helical" evidence="2">
    <location>
        <begin position="166"/>
        <end position="183"/>
    </location>
</feature>
<feature type="transmembrane region" description="Helical" evidence="2">
    <location>
        <begin position="302"/>
        <end position="323"/>
    </location>
</feature>
<dbReference type="Proteomes" id="UP000198751">
    <property type="component" value="Chromosome I"/>
</dbReference>
<dbReference type="OrthoDB" id="4966949at2"/>
<feature type="transmembrane region" description="Helical" evidence="2">
    <location>
        <begin position="356"/>
        <end position="375"/>
    </location>
</feature>
<feature type="transmembrane region" description="Helical" evidence="2">
    <location>
        <begin position="606"/>
        <end position="626"/>
    </location>
</feature>
<feature type="transmembrane region" description="Helical" evidence="2">
    <location>
        <begin position="521"/>
        <end position="537"/>
    </location>
</feature>
<dbReference type="EMBL" id="LT629779">
    <property type="protein sequence ID" value="SDT48662.1"/>
    <property type="molecule type" value="Genomic_DNA"/>
</dbReference>
<sequence>MPDDSYEAGYRAGHLQGWLDAMAKVAERQATDSTTAPPDRVQAPAPAQAPAARPVFAPPTVTAPAPQSAPAPQPASVMPSRPAAPPQPVPVGAAMTPRPKPTTQPVPYRGYADGPSRPAESAEEAAARRERRDRQNINVTLYVASLLLVAAAALFVGTALPPMMRFAGVCSVAALFYGSGFILHHRVPRLKPAAVAFTGTGLALVPVIGLALYSFVWQNGPAAWLATSLVGTLAYIAAALRLESRVLAYLSLTFLVSTAWSGMAVLGAALVWYFVMLIAVAVLFTLLSLVRPGWLPPLFLRPLITVHPVVVPAVALAATFLLRTSLAEYALILGLSGAYFATMAAVPGASFRLGNFYASRAALTVAGAVAVLELTDTVRGALLAACALLAVQAIGVAVGGGRLAAWFPPRRPDGEKEPLAATVPTPSLSEALAPRWRADVMVTHVVHWALTAAFAGSTVLRSIAGAWVPDAGAIPLWVPVLLLLLTSFALAVRLRRAAEFLPFAGIALAGVVSRVMGEWEFALMVLLTGFFWLVRGFRESGTQRQILLFNTRIAGTVAVPAVTAALTEGRTQGQAVWFSVVAAAVAQQLLSAWLQRGSRSEFAPQATLVGFSVLGTVGVAVLAAVDSSPGQSLTWVGILLQLAAAVVMGLLLVPQPGGERAWSPRAGEVVPLVLASVMLEFAFRWITPDAGNIALAVVVAYLAVTGVRLRSRLHRWGYWWLSRIAATLLALTLFDRLVVSAGAPLVGGEAVDPATVLVAVLAVQMAVVLVSFRLGRSPRGAAVDAGVVLAVQLIGCAMLWPLSAGSWQHLVLPGVTALSSAAAGLLLRGQRGSGWFAPASFLVLVGLSTGNLTLVEVLLGIFAAFAAVMVAAAGRAVEKGGYFVAARVLTAALAVILSYDVSASPDVVSLTFAGVLAAQHAVRWVMRFRLQEVPFQQAAVWITLAGQAILPLAYFSRYGAAGSGGERWIILVEFGLVLVSAVVARTLFAARGALYFAAFAVLGGVLALSPLVTPAVSPVLGYTGVALLLLALALAAAVAGVLWSRRMPIPSGTEHWLWLAAALGYSLSALVLAPQADEWIAGFAVLVLAAVLFCASHVERAGVLYAPASAAILAGTFMVVREVAGGNPDAWAAYAPWLGAGAAGAALYGVRVARSAGLAADPLRRWSLAGAALAGFALATFAGIAADTTAWVAASALAGAAGICIAEAPAELRRVVSEAGAVVVIAGVQRAAIFELDGRRSFGAGLPDPFWAAQWYVVLGAALAFLRYRSGQPKAGRGIAVAAAVLLTLTGAGTVFGGTAGQQLWLLVLLAVLLVGGLLAGEKIFVRWGAAGVAACILWAMRGYTFVLLALIAVGLIAFAVWRLNRSAGPEAAKAARPAPPAPPAPSDAGRDAGSDAPARKVP</sequence>
<feature type="region of interest" description="Disordered" evidence="1">
    <location>
        <begin position="26"/>
        <end position="131"/>
    </location>
</feature>
<gene>
    <name evidence="3" type="ORF">SAMN04489743_3151</name>
</gene>
<feature type="transmembrane region" description="Helical" evidence="2">
    <location>
        <begin position="716"/>
        <end position="734"/>
    </location>
</feature>
<feature type="transmembrane region" description="Helical" evidence="2">
    <location>
        <begin position="884"/>
        <end position="901"/>
    </location>
</feature>
<feature type="transmembrane region" description="Helical" evidence="2">
    <location>
        <begin position="1165"/>
        <end position="1184"/>
    </location>
</feature>
<feature type="transmembrane region" description="Helical" evidence="2">
    <location>
        <begin position="381"/>
        <end position="401"/>
    </location>
</feature>
<feature type="transmembrane region" description="Helical" evidence="2">
    <location>
        <begin position="1190"/>
        <end position="1208"/>
    </location>
</feature>
<feature type="compositionally biased region" description="Low complexity" evidence="1">
    <location>
        <begin position="36"/>
        <end position="66"/>
    </location>
</feature>
<reference evidence="4" key="1">
    <citation type="submission" date="2016-10" db="EMBL/GenBank/DDBJ databases">
        <authorList>
            <person name="Varghese N."/>
            <person name="Submissions S."/>
        </authorList>
    </citation>
    <scope>NUCLEOTIDE SEQUENCE [LARGE SCALE GENOMIC DNA]</scope>
    <source>
        <strain evidence="4">IMMIB L-1606</strain>
    </source>
</reference>
<feature type="transmembrane region" description="Helical" evidence="2">
    <location>
        <begin position="1347"/>
        <end position="1364"/>
    </location>
</feature>
<feature type="transmembrane region" description="Helical" evidence="2">
    <location>
        <begin position="1132"/>
        <end position="1153"/>
    </location>
</feature>
<evidence type="ECO:0000256" key="2">
    <source>
        <dbReference type="SAM" id="Phobius"/>
    </source>
</evidence>
<feature type="transmembrane region" description="Helical" evidence="2">
    <location>
        <begin position="1249"/>
        <end position="1266"/>
    </location>
</feature>
<evidence type="ECO:0000256" key="1">
    <source>
        <dbReference type="SAM" id="MobiDB-lite"/>
    </source>
</evidence>